<evidence type="ECO:0000313" key="8">
    <source>
        <dbReference type="EMBL" id="NME68536.1"/>
    </source>
</evidence>
<evidence type="ECO:0000259" key="7">
    <source>
        <dbReference type="Pfam" id="PF22544"/>
    </source>
</evidence>
<dbReference type="InterPro" id="IPR011467">
    <property type="entry name" value="DUF1573"/>
</dbReference>
<dbReference type="Pfam" id="PF07610">
    <property type="entry name" value="DUF1573"/>
    <property type="match status" value="1"/>
</dbReference>
<dbReference type="AlphaFoldDB" id="A0A7X9RTK2"/>
<comment type="subcellular location">
    <subcellularLocation>
        <location evidence="1">Cell projection</location>
        <location evidence="1">Cilium</location>
    </subcellularLocation>
    <subcellularLocation>
        <location evidence="2">Cytoplasm</location>
    </subcellularLocation>
</comment>
<feature type="signal peptide" evidence="6">
    <location>
        <begin position="1"/>
        <end position="23"/>
    </location>
</feature>
<evidence type="ECO:0000256" key="2">
    <source>
        <dbReference type="ARBA" id="ARBA00004496"/>
    </source>
</evidence>
<evidence type="ECO:0000256" key="3">
    <source>
        <dbReference type="ARBA" id="ARBA00022490"/>
    </source>
</evidence>
<protein>
    <submittedName>
        <fullName evidence="8">DUF1573 domain-containing protein</fullName>
    </submittedName>
</protein>
<sequence>MMKKIYISFTILFFTVLSNPLLAQSKIVFDSLVHDFGDIKEEDGDAQTIFDFTNQGNKPLKLTSVKASCGCTTPNWSSEEVAVKGMGYVQVSYSTKNRPGPFTKTISVRTNGNPQVLVLTIKGNVIPRPKGPKDWYPMEIGNLRFKTTHILIGNILNTGKDTVSTVIYNQGVSPVNIKYGEVKVPEYIKVWGTKDKLTAKDTATVFISYDASMKEDYGYLFEYFQLPTSDLDSPKKRINVSAHIKEDFSGLAEDGSSPAVEFDKVTQQLGEMKALDKKSAAFTISNTGTSELILRKVKASCGCTATKPQKTTLAPGESTKLDVTFTAGNYTRQVKKSITIITNDPKKPETTLYIEADVKSTEGN</sequence>
<keyword evidence="5" id="KW-0966">Cell projection</keyword>
<evidence type="ECO:0000256" key="4">
    <source>
        <dbReference type="ARBA" id="ARBA00023069"/>
    </source>
</evidence>
<dbReference type="Proteomes" id="UP000576082">
    <property type="component" value="Unassembled WGS sequence"/>
</dbReference>
<feature type="domain" description="HYDIN/VesB/CFA65-like Ig-like" evidence="7">
    <location>
        <begin position="258"/>
        <end position="356"/>
    </location>
</feature>
<dbReference type="Gene3D" id="2.60.40.10">
    <property type="entry name" value="Immunoglobulins"/>
    <property type="match status" value="3"/>
</dbReference>
<evidence type="ECO:0000256" key="6">
    <source>
        <dbReference type="SAM" id="SignalP"/>
    </source>
</evidence>
<dbReference type="RefSeq" id="WP_169656838.1">
    <property type="nucleotide sequence ID" value="NZ_JABANE010000025.1"/>
</dbReference>
<dbReference type="PANTHER" id="PTHR37833:SF1">
    <property type="entry name" value="SIGNAL PEPTIDE PROTEIN"/>
    <property type="match status" value="1"/>
</dbReference>
<reference evidence="8 9" key="1">
    <citation type="submission" date="2020-04" db="EMBL/GenBank/DDBJ databases">
        <title>Flammeovirga sp. SR4, a novel species isolated from seawater.</title>
        <authorList>
            <person name="Wang X."/>
        </authorList>
    </citation>
    <scope>NUCLEOTIDE SEQUENCE [LARGE SCALE GENOMIC DNA]</scope>
    <source>
        <strain evidence="8 9">ATCC 23126</strain>
    </source>
</reference>
<name>A0A7X9RTK2_9BACT</name>
<dbReference type="InterPro" id="IPR053879">
    <property type="entry name" value="HYDIN_VesB_CFA65-like_Ig"/>
</dbReference>
<keyword evidence="9" id="KW-1185">Reference proteome</keyword>
<gene>
    <name evidence="8" type="ORF">HHU12_11250</name>
</gene>
<organism evidence="8 9">
    <name type="scientific">Flammeovirga aprica JL-4</name>
    <dbReference type="NCBI Taxonomy" id="694437"/>
    <lineage>
        <taxon>Bacteria</taxon>
        <taxon>Pseudomonadati</taxon>
        <taxon>Bacteroidota</taxon>
        <taxon>Cytophagia</taxon>
        <taxon>Cytophagales</taxon>
        <taxon>Flammeovirgaceae</taxon>
        <taxon>Flammeovirga</taxon>
    </lineage>
</organism>
<dbReference type="PANTHER" id="PTHR37833">
    <property type="entry name" value="LIPOPROTEIN-RELATED"/>
    <property type="match status" value="1"/>
</dbReference>
<dbReference type="Pfam" id="PF22544">
    <property type="entry name" value="HYDIN_VesB_CFA65-like_Ig"/>
    <property type="match status" value="1"/>
</dbReference>
<proteinExistence type="predicted"/>
<dbReference type="EMBL" id="JABANE010000025">
    <property type="protein sequence ID" value="NME68536.1"/>
    <property type="molecule type" value="Genomic_DNA"/>
</dbReference>
<evidence type="ECO:0000313" key="9">
    <source>
        <dbReference type="Proteomes" id="UP000576082"/>
    </source>
</evidence>
<dbReference type="GO" id="GO:0005737">
    <property type="term" value="C:cytoplasm"/>
    <property type="evidence" value="ECO:0007669"/>
    <property type="project" value="UniProtKB-SubCell"/>
</dbReference>
<evidence type="ECO:0000256" key="5">
    <source>
        <dbReference type="ARBA" id="ARBA00023273"/>
    </source>
</evidence>
<keyword evidence="4" id="KW-0969">Cilium</keyword>
<accession>A0A7X9RTK2</accession>
<keyword evidence="3" id="KW-0963">Cytoplasm</keyword>
<feature type="chain" id="PRO_5030737188" evidence="6">
    <location>
        <begin position="24"/>
        <end position="364"/>
    </location>
</feature>
<comment type="caution">
    <text evidence="8">The sequence shown here is derived from an EMBL/GenBank/DDBJ whole genome shotgun (WGS) entry which is preliminary data.</text>
</comment>
<dbReference type="InterPro" id="IPR013783">
    <property type="entry name" value="Ig-like_fold"/>
</dbReference>
<keyword evidence="6" id="KW-0732">Signal</keyword>
<evidence type="ECO:0000256" key="1">
    <source>
        <dbReference type="ARBA" id="ARBA00004138"/>
    </source>
</evidence>